<feature type="compositionally biased region" description="Low complexity" evidence="2">
    <location>
        <begin position="1743"/>
        <end position="1778"/>
    </location>
</feature>
<evidence type="ECO:0000256" key="3">
    <source>
        <dbReference type="SAM" id="Phobius"/>
    </source>
</evidence>
<feature type="compositionally biased region" description="Basic residues" evidence="2">
    <location>
        <begin position="1432"/>
        <end position="1444"/>
    </location>
</feature>
<feature type="transmembrane region" description="Helical" evidence="3">
    <location>
        <begin position="1214"/>
        <end position="1233"/>
    </location>
</feature>
<dbReference type="PANTHER" id="PTHR45725">
    <property type="entry name" value="FORMIN HOMOLOGY 2 FAMILY MEMBER"/>
    <property type="match status" value="1"/>
</dbReference>
<feature type="compositionally biased region" description="Polar residues" evidence="2">
    <location>
        <begin position="1888"/>
        <end position="1903"/>
    </location>
</feature>
<evidence type="ECO:0000256" key="2">
    <source>
        <dbReference type="SAM" id="MobiDB-lite"/>
    </source>
</evidence>
<feature type="compositionally biased region" description="Low complexity" evidence="2">
    <location>
        <begin position="1650"/>
        <end position="1667"/>
    </location>
</feature>
<dbReference type="InterPro" id="IPR051425">
    <property type="entry name" value="Formin_Homology"/>
</dbReference>
<proteinExistence type="predicted"/>
<dbReference type="PANTHER" id="PTHR45725:SF18">
    <property type="entry name" value="ORC1-LIKE AAA ATPASE DOMAIN-CONTAINING PROTEIN"/>
    <property type="match status" value="1"/>
</dbReference>
<feature type="region of interest" description="Disordered" evidence="2">
    <location>
        <begin position="1589"/>
        <end position="1609"/>
    </location>
</feature>
<feature type="transmembrane region" description="Helical" evidence="3">
    <location>
        <begin position="1296"/>
        <end position="1317"/>
    </location>
</feature>
<feature type="region of interest" description="Disordered" evidence="2">
    <location>
        <begin position="1483"/>
        <end position="1512"/>
    </location>
</feature>
<dbReference type="EMBL" id="JAFCMP010000223">
    <property type="protein sequence ID" value="KAG5183170.1"/>
    <property type="molecule type" value="Genomic_DNA"/>
</dbReference>
<organism evidence="4 5">
    <name type="scientific">Tribonema minus</name>
    <dbReference type="NCBI Taxonomy" id="303371"/>
    <lineage>
        <taxon>Eukaryota</taxon>
        <taxon>Sar</taxon>
        <taxon>Stramenopiles</taxon>
        <taxon>Ochrophyta</taxon>
        <taxon>PX clade</taxon>
        <taxon>Xanthophyceae</taxon>
        <taxon>Tribonematales</taxon>
        <taxon>Tribonemataceae</taxon>
        <taxon>Tribonema</taxon>
    </lineage>
</organism>
<feature type="compositionally biased region" description="Low complexity" evidence="2">
    <location>
        <begin position="1483"/>
        <end position="1499"/>
    </location>
</feature>
<keyword evidence="5" id="KW-1185">Reference proteome</keyword>
<feature type="region of interest" description="Disordered" evidence="2">
    <location>
        <begin position="1952"/>
        <end position="2018"/>
    </location>
</feature>
<feature type="transmembrane region" description="Helical" evidence="3">
    <location>
        <begin position="1239"/>
        <end position="1256"/>
    </location>
</feature>
<feature type="region of interest" description="Disordered" evidence="2">
    <location>
        <begin position="2215"/>
        <end position="2268"/>
    </location>
</feature>
<feature type="compositionally biased region" description="Gly residues" evidence="2">
    <location>
        <begin position="2225"/>
        <end position="2237"/>
    </location>
</feature>
<keyword evidence="3" id="KW-0812">Transmembrane</keyword>
<feature type="compositionally biased region" description="Basic and acidic residues" evidence="2">
    <location>
        <begin position="1779"/>
        <end position="1790"/>
    </location>
</feature>
<feature type="region of interest" description="Disordered" evidence="2">
    <location>
        <begin position="1424"/>
        <end position="1451"/>
    </location>
</feature>
<feature type="compositionally biased region" description="Gly residues" evidence="2">
    <location>
        <begin position="2168"/>
        <end position="2187"/>
    </location>
</feature>
<evidence type="ECO:0000256" key="1">
    <source>
        <dbReference type="SAM" id="Coils"/>
    </source>
</evidence>
<feature type="transmembrane region" description="Helical" evidence="3">
    <location>
        <begin position="1177"/>
        <end position="1193"/>
    </location>
</feature>
<feature type="region of interest" description="Disordered" evidence="2">
    <location>
        <begin position="1627"/>
        <end position="1904"/>
    </location>
</feature>
<keyword evidence="3" id="KW-0472">Membrane</keyword>
<evidence type="ECO:0000313" key="4">
    <source>
        <dbReference type="EMBL" id="KAG5183170.1"/>
    </source>
</evidence>
<name>A0A835Z178_9STRA</name>
<feature type="region of interest" description="Disordered" evidence="2">
    <location>
        <begin position="2160"/>
        <end position="2194"/>
    </location>
</feature>
<evidence type="ECO:0000313" key="5">
    <source>
        <dbReference type="Proteomes" id="UP000664859"/>
    </source>
</evidence>
<feature type="compositionally biased region" description="Low complexity" evidence="2">
    <location>
        <begin position="1954"/>
        <end position="1965"/>
    </location>
</feature>
<feature type="compositionally biased region" description="Low complexity" evidence="2">
    <location>
        <begin position="1980"/>
        <end position="1993"/>
    </location>
</feature>
<keyword evidence="1" id="KW-0175">Coiled coil</keyword>
<comment type="caution">
    <text evidence="4">The sequence shown here is derived from an EMBL/GenBank/DDBJ whole genome shotgun (WGS) entry which is preliminary data.</text>
</comment>
<feature type="compositionally biased region" description="Low complexity" evidence="2">
    <location>
        <begin position="1674"/>
        <end position="1719"/>
    </location>
</feature>
<feature type="coiled-coil region" evidence="1">
    <location>
        <begin position="1009"/>
        <end position="1043"/>
    </location>
</feature>
<accession>A0A835Z178</accession>
<dbReference type="Proteomes" id="UP000664859">
    <property type="component" value="Unassembled WGS sequence"/>
</dbReference>
<reference evidence="4" key="1">
    <citation type="submission" date="2021-02" db="EMBL/GenBank/DDBJ databases">
        <title>First Annotated Genome of the Yellow-green Alga Tribonema minus.</title>
        <authorList>
            <person name="Mahan K.M."/>
        </authorList>
    </citation>
    <scope>NUCLEOTIDE SEQUENCE</scope>
    <source>
        <strain evidence="4">UTEX B ZZ1240</strain>
    </source>
</reference>
<keyword evidence="3" id="KW-1133">Transmembrane helix</keyword>
<protein>
    <submittedName>
        <fullName evidence="4">Uncharacterized protein</fullName>
    </submittedName>
</protein>
<sequence length="2268" mass="227809">MRVYGLFSQYSVPFVERREKEPNVDAACVPFFQVAWKKHLAGDAVAEIRITFDPQAFFAQTSGRSYAPTDGRSGGEGGGAAGAPFVCSLFVPAELDGARTLHRLPVVVYTGAVHVTAPGVSLVPPFCRAVAPPPPRQRAAKPKAKAAPPAPPWAAMANVSAVCKLCEPTVARAVIAEIGGICLSPLGAGGEHGGDAAVAAAAEAAEPPHPSATQTGAAQCSDVVADGGVVVVDLGTVAVHSRATAVLKVQNFNPEAVTLRGPFRGPRASGMGLLSPEVQFSLTDIQASGVAKAALHLARGLRGLFVHSKGVLIPEISGAFSGGDALAAAAADDDYYADDYGDEEDAEALSLTLPSCAFPAPHATIQHVVNGTAATRRTNNGGAYSAATLPSEHAADFELAVLATLPSVQQRPCAAAAAAAGAAAAAADLRDCLSHYVVTGLDLFTAGGRVQWAWSDVEIDGLHLISTAVAAGVSVTGAVRSSLVVQAQLGWPAFVESRRLSFGVVRAGQRYTQHLHVVNPFAAPVRVALAAAADEPTRVVNSPYRVTPCARCVTWQTGNSSSGSGGATTELQQPEARCGALFTDVYLRSNATRLERVSVVAYVGHGRLSVAQLAKPGDGYRGECADCGVDAGDGGVDLAGSCSCDTTEEMAALHGIGDSVTSSDTDFMITDSRRSWQFDVPPSHLNATVPCACDDDHADAEQRCSSLARDVACSGYSGSGDGDCYDVDGADPVQMCPRTCYKQQHVRDGGSSGAGGGGSAARACHAPRPMAATWSIANMGTVPMRVLDIALAPAAPAAANDTEAAAAAGLARHCEAGGFTLTHCDALKAFEPFELAPGESVLAGVTYAPSCVLRAAAAAAPLEPAAELVVLTSDGEHAVTLTPRYVSAGYDVCDELAPLEVLPLPLLSPPPPPAPADATEGAEAPWYYTWTFWIRELHADAALDRRLRRCALVRVYAALRLLQQKRQGLRLAEVQAAADAADRELRRALRWLNCNDTAAAAMSPDEEAAADARAAAEAARATVHAAEQRLQRLQQEQQMWEQLWAGAVAVQQECARQLRAAQPVVAARWQQAYAAALQGAAAGAAAARGAGAHAAAAAADAYSAASAAAADACAAEQLRLTRFGASIRSAFAAVLPAPAERRRAWQLLCTVSRWAMRAADAALLITLLASLYLPRDFASGVFLLKTLLLAVAARALRAARLRGQQRRLPPPWRVLMPVLNMGVNGLLFGFVTIPAPQRWPVLYTLGLVFAGVNVVASRQQRRRDALEAAAGAAAAQPLAQPPPPLLRRAANSAWELLHGLVTTVLDAAMLIVGWYMVPHLWFTDRYNHASKIEFALCLWRRGAAWFALNTNEAAAPAPAPAHSIAAAAAQLPAAAAQPAAAAAQPVAAQSAARAVNDLPPAAAAQPPAAAAHAPQLEQIAAPKALAAAAAPRSRRRGGQRRRGGSKSSAPVVRAAVLKGGPAAAPEAALLSKPAAAASLLVRQLPSRSTSTSSSTSSDTEYPPAKRAVAGDRTEAPVAGIAGDAAAALMASAAAAAAAPGAAEAQAGAALTGSAAEVADTAAAALALAAVLGIAAPSLHGGRSGSTAAAAAAAAPPHSPARSAGGQAAAVKGGVSQAELAKEAEEKGVEVAAGAGGGASGSGRRRKRKAAGAQQQPQQQPAPAAAAAPKPPAPHHQQQQQVTAPNAPTAPARNGAQRAPAEPAAGAQPRTAPKAAASDAAAKDRGQSKVVAAGGKAAAGGANGSKSGVGAARATTPASAPKAAAAARAAQVASAPKAAAEVRAEAAEGREGGSSAQVLSAAHASDGGGALEANGSSQAGGVDGGSGSGAVTPTSLLLSLLGKDDGALPPSPPRSGPLRAPPGLEHCRRTPPVAALNKQPPALVHSADTARSTSPDVGDNSSSEPMAAAGAAAAAAVAAAATPVGGTPERAAAAATVPLMSWSRPPLFQLATEVAGSSASGDSSSGRHFAVSDTPPVRNPADTAAAAAAAATAAVPTHQRPDASSGPGHHATGLMAGVAPPMHGDASLSAAAGALPSVRHGFDTDVLGFGLDAAWGTLLPPERNGSVLAESSPFGAIGSGRHGSDATAAAAAAPAVASSAFVGGGMRSAIAPLAPRGEGGGRTIGAAHVLSMDAGADDDINDILAMTFDVDEAEGDADALPAPAYDRISGGGGSSSGGGGGGVDGGISRGSSGRSEHMLLSPAMFTDRAALLQSDERSAYSRSSAGAGGGSGGSGGAPPGFSSFLTPSFFASTANENVEERAEEGEGGG</sequence>
<gene>
    <name evidence="4" type="ORF">JKP88DRAFT_317406</name>
</gene>